<name>A0A834HPE1_RHYFE</name>
<keyword evidence="1" id="KW-0472">Membrane</keyword>
<keyword evidence="1" id="KW-1133">Transmembrane helix</keyword>
<comment type="caution">
    <text evidence="2">The sequence shown here is derived from an EMBL/GenBank/DDBJ whole genome shotgun (WGS) entry which is preliminary data.</text>
</comment>
<accession>A0A834HPE1</accession>
<keyword evidence="3" id="KW-1185">Reference proteome</keyword>
<keyword evidence="1" id="KW-0812">Transmembrane</keyword>
<evidence type="ECO:0000313" key="3">
    <source>
        <dbReference type="Proteomes" id="UP000625711"/>
    </source>
</evidence>
<reference evidence="2" key="1">
    <citation type="submission" date="2020-08" db="EMBL/GenBank/DDBJ databases">
        <title>Genome sequencing and assembly of the red palm weevil Rhynchophorus ferrugineus.</title>
        <authorList>
            <person name="Dias G.B."/>
            <person name="Bergman C.M."/>
            <person name="Manee M."/>
        </authorList>
    </citation>
    <scope>NUCLEOTIDE SEQUENCE</scope>
    <source>
        <strain evidence="2">AA-2017</strain>
        <tissue evidence="2">Whole larva</tissue>
    </source>
</reference>
<sequence>MLQRLLNSLMSIFAFNVNGNIVCNLIPHIPSVFLLGFLLITLEWFPNSLGSFFLCYTESSGLIDGTLGYNNMKQVFSTK</sequence>
<organism evidence="2 3">
    <name type="scientific">Rhynchophorus ferrugineus</name>
    <name type="common">Red palm weevil</name>
    <name type="synonym">Curculio ferrugineus</name>
    <dbReference type="NCBI Taxonomy" id="354439"/>
    <lineage>
        <taxon>Eukaryota</taxon>
        <taxon>Metazoa</taxon>
        <taxon>Ecdysozoa</taxon>
        <taxon>Arthropoda</taxon>
        <taxon>Hexapoda</taxon>
        <taxon>Insecta</taxon>
        <taxon>Pterygota</taxon>
        <taxon>Neoptera</taxon>
        <taxon>Endopterygota</taxon>
        <taxon>Coleoptera</taxon>
        <taxon>Polyphaga</taxon>
        <taxon>Cucujiformia</taxon>
        <taxon>Curculionidae</taxon>
        <taxon>Dryophthorinae</taxon>
        <taxon>Rhynchophorus</taxon>
    </lineage>
</organism>
<dbReference type="AlphaFoldDB" id="A0A834HPE1"/>
<proteinExistence type="predicted"/>
<feature type="transmembrane region" description="Helical" evidence="1">
    <location>
        <begin position="21"/>
        <end position="42"/>
    </location>
</feature>
<protein>
    <submittedName>
        <fullName evidence="2">Uncharacterized protein</fullName>
    </submittedName>
</protein>
<evidence type="ECO:0000313" key="2">
    <source>
        <dbReference type="EMBL" id="KAF7266177.1"/>
    </source>
</evidence>
<evidence type="ECO:0000256" key="1">
    <source>
        <dbReference type="SAM" id="Phobius"/>
    </source>
</evidence>
<dbReference type="EMBL" id="JAACXV010014559">
    <property type="protein sequence ID" value="KAF7266177.1"/>
    <property type="molecule type" value="Genomic_DNA"/>
</dbReference>
<dbReference type="Proteomes" id="UP000625711">
    <property type="component" value="Unassembled WGS sequence"/>
</dbReference>
<gene>
    <name evidence="2" type="ORF">GWI33_020460</name>
</gene>